<evidence type="ECO:0000256" key="14">
    <source>
        <dbReference type="RuleBase" id="RU000461"/>
    </source>
</evidence>
<dbReference type="AlphaFoldDB" id="A0A409WKS6"/>
<dbReference type="InterPro" id="IPR002401">
    <property type="entry name" value="Cyt_P450_E_grp-I"/>
</dbReference>
<comment type="subcellular location">
    <subcellularLocation>
        <location evidence="2">Membrane</location>
    </subcellularLocation>
</comment>
<proteinExistence type="inferred from homology"/>
<dbReference type="GO" id="GO:0016020">
    <property type="term" value="C:membrane"/>
    <property type="evidence" value="ECO:0007669"/>
    <property type="project" value="UniProtKB-SubCell"/>
</dbReference>
<keyword evidence="9 14" id="KW-0560">Oxidoreductase</keyword>
<comment type="similarity">
    <text evidence="4 14">Belongs to the cytochrome P450 family.</text>
</comment>
<keyword evidence="16" id="KW-1185">Reference proteome</keyword>
<evidence type="ECO:0000256" key="8">
    <source>
        <dbReference type="ARBA" id="ARBA00022989"/>
    </source>
</evidence>
<keyword evidence="12" id="KW-0472">Membrane</keyword>
<dbReference type="SUPFAM" id="SSF48264">
    <property type="entry name" value="Cytochrome P450"/>
    <property type="match status" value="1"/>
</dbReference>
<keyword evidence="6" id="KW-0812">Transmembrane</keyword>
<evidence type="ECO:0000313" key="16">
    <source>
        <dbReference type="Proteomes" id="UP000283269"/>
    </source>
</evidence>
<accession>A0A409WKS6</accession>
<evidence type="ECO:0000256" key="2">
    <source>
        <dbReference type="ARBA" id="ARBA00004370"/>
    </source>
</evidence>
<dbReference type="InterPro" id="IPR001128">
    <property type="entry name" value="Cyt_P450"/>
</dbReference>
<protein>
    <recommendedName>
        <fullName evidence="17">Cytochrome P450</fullName>
    </recommendedName>
</protein>
<evidence type="ECO:0000256" key="10">
    <source>
        <dbReference type="ARBA" id="ARBA00023004"/>
    </source>
</evidence>
<dbReference type="PRINTS" id="PR00463">
    <property type="entry name" value="EP450I"/>
</dbReference>
<evidence type="ECO:0000256" key="9">
    <source>
        <dbReference type="ARBA" id="ARBA00023002"/>
    </source>
</evidence>
<dbReference type="EMBL" id="NHYD01003395">
    <property type="protein sequence ID" value="PPQ79020.1"/>
    <property type="molecule type" value="Genomic_DNA"/>
</dbReference>
<dbReference type="GO" id="GO:0004497">
    <property type="term" value="F:monooxygenase activity"/>
    <property type="evidence" value="ECO:0007669"/>
    <property type="project" value="UniProtKB-KW"/>
</dbReference>
<dbReference type="InParanoid" id="A0A409WKS6"/>
<evidence type="ECO:0000256" key="1">
    <source>
        <dbReference type="ARBA" id="ARBA00001971"/>
    </source>
</evidence>
<evidence type="ECO:0000256" key="4">
    <source>
        <dbReference type="ARBA" id="ARBA00010617"/>
    </source>
</evidence>
<evidence type="ECO:0000256" key="5">
    <source>
        <dbReference type="ARBA" id="ARBA00022617"/>
    </source>
</evidence>
<evidence type="ECO:0000313" key="15">
    <source>
        <dbReference type="EMBL" id="PPQ79020.1"/>
    </source>
</evidence>
<keyword evidence="10 13" id="KW-0408">Iron</keyword>
<dbReference type="PANTHER" id="PTHR24305">
    <property type="entry name" value="CYTOCHROME P450"/>
    <property type="match status" value="1"/>
</dbReference>
<evidence type="ECO:0000256" key="13">
    <source>
        <dbReference type="PIRSR" id="PIRSR602401-1"/>
    </source>
</evidence>
<evidence type="ECO:0008006" key="17">
    <source>
        <dbReference type="Google" id="ProtNLM"/>
    </source>
</evidence>
<evidence type="ECO:0000256" key="3">
    <source>
        <dbReference type="ARBA" id="ARBA00004721"/>
    </source>
</evidence>
<organism evidence="15 16">
    <name type="scientific">Psilocybe cyanescens</name>
    <dbReference type="NCBI Taxonomy" id="93625"/>
    <lineage>
        <taxon>Eukaryota</taxon>
        <taxon>Fungi</taxon>
        <taxon>Dikarya</taxon>
        <taxon>Basidiomycota</taxon>
        <taxon>Agaricomycotina</taxon>
        <taxon>Agaricomycetes</taxon>
        <taxon>Agaricomycetidae</taxon>
        <taxon>Agaricales</taxon>
        <taxon>Agaricineae</taxon>
        <taxon>Strophariaceae</taxon>
        <taxon>Psilocybe</taxon>
    </lineage>
</organism>
<dbReference type="PANTHER" id="PTHR24305:SF166">
    <property type="entry name" value="CYTOCHROME P450 12A4, MITOCHONDRIAL-RELATED"/>
    <property type="match status" value="1"/>
</dbReference>
<reference evidence="15 16" key="1">
    <citation type="journal article" date="2018" name="Evol. Lett.">
        <title>Horizontal gene cluster transfer increased hallucinogenic mushroom diversity.</title>
        <authorList>
            <person name="Reynolds H.T."/>
            <person name="Vijayakumar V."/>
            <person name="Gluck-Thaler E."/>
            <person name="Korotkin H.B."/>
            <person name="Matheny P.B."/>
            <person name="Slot J.C."/>
        </authorList>
    </citation>
    <scope>NUCLEOTIDE SEQUENCE [LARGE SCALE GENOMIC DNA]</scope>
    <source>
        <strain evidence="15 16">2631</strain>
    </source>
</reference>
<dbReference type="InterPro" id="IPR050121">
    <property type="entry name" value="Cytochrome_P450_monoxygenase"/>
</dbReference>
<keyword evidence="7 13" id="KW-0479">Metal-binding</keyword>
<dbReference type="PRINTS" id="PR00385">
    <property type="entry name" value="P450"/>
</dbReference>
<dbReference type="Gene3D" id="1.10.630.10">
    <property type="entry name" value="Cytochrome P450"/>
    <property type="match status" value="1"/>
</dbReference>
<dbReference type="OrthoDB" id="1470350at2759"/>
<evidence type="ECO:0000256" key="6">
    <source>
        <dbReference type="ARBA" id="ARBA00022692"/>
    </source>
</evidence>
<gene>
    <name evidence="15" type="ORF">CVT25_002329</name>
</gene>
<keyword evidence="8" id="KW-1133">Transmembrane helix</keyword>
<sequence length="496" mass="56358">MYGPSLLAISFVVIYATWKFLAFREAIRLIQDHPGPRLVLSPLIGMFLPKIKYFTAGSNHGYEDRHDKFAAAGWDIYVTVHALPSPQTTIYLADVAAIKEVTNSRARFPKPRNYTLVWDETVEVVRSLCEDHWEGRKVTEVDNFVDTALSMALFVISAAGFGKKISWKDDTELPAGHLMTFKESMRVVTADILLKIACPDWMMNLTKRLRRARLAFKELRSYMTEMIDERQKSAQSERHDLFTGLLRENDLAVDFSTLTDDELIGNVYVFLVAGHETTGHTLAFTFALLALYPDEQGKLLEHIRSVVPKGHDPKYGDMNMLTYATAVLYESMRMYPVITHIPKISVEDTSLVATNANGDKITVPVPKGTDVNILSAGLHYNPRYWEDPHSFKPARFLKDWPRDAFVPFSAGARACLGRKFFETEAIATIAMLVSRYKITIKEEPKYAGETFEQRKTRVMAYPPVSRSSLLVGHNDFDQLHFERLPVERALGNPWPL</sequence>
<dbReference type="Proteomes" id="UP000283269">
    <property type="component" value="Unassembled WGS sequence"/>
</dbReference>
<dbReference type="Pfam" id="PF00067">
    <property type="entry name" value="p450"/>
    <property type="match status" value="1"/>
</dbReference>
<name>A0A409WKS6_PSICY</name>
<comment type="pathway">
    <text evidence="3">Secondary metabolite biosynthesis; terpenoid biosynthesis.</text>
</comment>
<dbReference type="GO" id="GO:0020037">
    <property type="term" value="F:heme binding"/>
    <property type="evidence" value="ECO:0007669"/>
    <property type="project" value="InterPro"/>
</dbReference>
<evidence type="ECO:0000256" key="11">
    <source>
        <dbReference type="ARBA" id="ARBA00023033"/>
    </source>
</evidence>
<dbReference type="InterPro" id="IPR036396">
    <property type="entry name" value="Cyt_P450_sf"/>
</dbReference>
<dbReference type="PROSITE" id="PS00086">
    <property type="entry name" value="CYTOCHROME_P450"/>
    <property type="match status" value="1"/>
</dbReference>
<evidence type="ECO:0000256" key="7">
    <source>
        <dbReference type="ARBA" id="ARBA00022723"/>
    </source>
</evidence>
<dbReference type="InterPro" id="IPR017972">
    <property type="entry name" value="Cyt_P450_CS"/>
</dbReference>
<dbReference type="GO" id="GO:0005506">
    <property type="term" value="F:iron ion binding"/>
    <property type="evidence" value="ECO:0007669"/>
    <property type="project" value="InterPro"/>
</dbReference>
<evidence type="ECO:0000256" key="12">
    <source>
        <dbReference type="ARBA" id="ARBA00023136"/>
    </source>
</evidence>
<feature type="binding site" description="axial binding residue" evidence="13">
    <location>
        <position position="415"/>
    </location>
    <ligand>
        <name>heme</name>
        <dbReference type="ChEBI" id="CHEBI:30413"/>
    </ligand>
    <ligandPart>
        <name>Fe</name>
        <dbReference type="ChEBI" id="CHEBI:18248"/>
    </ligandPart>
</feature>
<comment type="cofactor">
    <cofactor evidence="1 13">
        <name>heme</name>
        <dbReference type="ChEBI" id="CHEBI:30413"/>
    </cofactor>
</comment>
<dbReference type="STRING" id="93625.A0A409WKS6"/>
<dbReference type="GO" id="GO:0016705">
    <property type="term" value="F:oxidoreductase activity, acting on paired donors, with incorporation or reduction of molecular oxygen"/>
    <property type="evidence" value="ECO:0007669"/>
    <property type="project" value="InterPro"/>
</dbReference>
<keyword evidence="11 14" id="KW-0503">Monooxygenase</keyword>
<comment type="caution">
    <text evidence="15">The sequence shown here is derived from an EMBL/GenBank/DDBJ whole genome shotgun (WGS) entry which is preliminary data.</text>
</comment>
<keyword evidence="5 13" id="KW-0349">Heme</keyword>